<keyword evidence="1" id="KW-0175">Coiled coil</keyword>
<evidence type="ECO:0000256" key="1">
    <source>
        <dbReference type="SAM" id="Coils"/>
    </source>
</evidence>
<protein>
    <submittedName>
        <fullName evidence="2">Abi family protein</fullName>
    </submittedName>
</protein>
<proteinExistence type="predicted"/>
<keyword evidence="3" id="KW-1185">Reference proteome</keyword>
<organism evidence="2 3">
    <name type="scientific">Thalassorhabdus alkalitolerans</name>
    <dbReference type="NCBI Taxonomy" id="2282697"/>
    <lineage>
        <taxon>Bacteria</taxon>
        <taxon>Bacillati</taxon>
        <taxon>Bacillota</taxon>
        <taxon>Bacilli</taxon>
        <taxon>Bacillales</taxon>
        <taxon>Bacillaceae</taxon>
        <taxon>Thalassorhabdus</taxon>
    </lineage>
</organism>
<evidence type="ECO:0000313" key="2">
    <source>
        <dbReference type="EMBL" id="MFC5713838.1"/>
    </source>
</evidence>
<dbReference type="RefSeq" id="WP_385942109.1">
    <property type="nucleotide sequence ID" value="NZ_JBHSOZ010000007.1"/>
</dbReference>
<evidence type="ECO:0000313" key="3">
    <source>
        <dbReference type="Proteomes" id="UP001596142"/>
    </source>
</evidence>
<dbReference type="InterPro" id="IPR011664">
    <property type="entry name" value="Abi_system_AbiD/AbiF-like"/>
</dbReference>
<dbReference type="Pfam" id="PF07751">
    <property type="entry name" value="Abi_2"/>
    <property type="match status" value="1"/>
</dbReference>
<dbReference type="EMBL" id="JBHSOZ010000007">
    <property type="protein sequence ID" value="MFC5713838.1"/>
    <property type="molecule type" value="Genomic_DNA"/>
</dbReference>
<feature type="coiled-coil region" evidence="1">
    <location>
        <begin position="271"/>
        <end position="298"/>
    </location>
</feature>
<comment type="caution">
    <text evidence="2">The sequence shown here is derived from an EMBL/GenBank/DDBJ whole genome shotgun (WGS) entry which is preliminary data.</text>
</comment>
<reference evidence="3" key="1">
    <citation type="journal article" date="2019" name="Int. J. Syst. Evol. Microbiol.">
        <title>The Global Catalogue of Microorganisms (GCM) 10K type strain sequencing project: providing services to taxonomists for standard genome sequencing and annotation.</title>
        <authorList>
            <consortium name="The Broad Institute Genomics Platform"/>
            <consortium name="The Broad Institute Genome Sequencing Center for Infectious Disease"/>
            <person name="Wu L."/>
            <person name="Ma J."/>
        </authorList>
    </citation>
    <scope>NUCLEOTIDE SEQUENCE [LARGE SCALE GENOMIC DNA]</scope>
    <source>
        <strain evidence="3">CECT 7184</strain>
    </source>
</reference>
<gene>
    <name evidence="2" type="ORF">ACFPU1_13775</name>
</gene>
<name>A0ABW0YMX2_9BACI</name>
<sequence length="323" mass="37638">MTKGKKTDGLMRHLRDNKGINIQGSRHKRELLLMGYYHGYKGYRFIKQKTNPIPLTEFEQLKAIYDFDMNLKSLLYPHIMTIETALKNYTIDTLVPYGSLDLEHAFKHFLLDYKSEPVGSRNYNTKMKDRLKLRKKIDSEFSYKFPKNEIVTHFLRGDTMPLWAVFEILDMGNFGLFLKCLNEPIRIDNCNNIKLTHASIVNDGNLVQDIIFTLKELRNSVAHNNVIFDCRFAGGTHAMNSVKTYVSVEVGVPNIEFKFLVDYFILVVLLLKKLGYNKTELKRIIKQFKEETEQLRLEVPVSICNRINGTDLNIKLARLNNYI</sequence>
<accession>A0ABW0YMX2</accession>
<dbReference type="Proteomes" id="UP001596142">
    <property type="component" value="Unassembled WGS sequence"/>
</dbReference>